<keyword evidence="2 6" id="KW-0812">Transmembrane</keyword>
<feature type="transmembrane region" description="Helical" evidence="6">
    <location>
        <begin position="97"/>
        <end position="117"/>
    </location>
</feature>
<dbReference type="AlphaFoldDB" id="A0AAN6DRE9"/>
<dbReference type="InterPro" id="IPR011701">
    <property type="entry name" value="MFS"/>
</dbReference>
<feature type="transmembrane region" description="Helical" evidence="6">
    <location>
        <begin position="346"/>
        <end position="368"/>
    </location>
</feature>
<keyword evidence="8" id="KW-1185">Reference proteome</keyword>
<feature type="region of interest" description="Disordered" evidence="5">
    <location>
        <begin position="272"/>
        <end position="297"/>
    </location>
</feature>
<evidence type="ECO:0000256" key="4">
    <source>
        <dbReference type="ARBA" id="ARBA00023136"/>
    </source>
</evidence>
<dbReference type="GO" id="GO:0016301">
    <property type="term" value="F:kinase activity"/>
    <property type="evidence" value="ECO:0007669"/>
    <property type="project" value="UniProtKB-KW"/>
</dbReference>
<comment type="subcellular location">
    <subcellularLocation>
        <location evidence="1">Membrane</location>
        <topology evidence="1">Multi-pass membrane protein</topology>
    </subcellularLocation>
</comment>
<dbReference type="Gene3D" id="1.20.1250.20">
    <property type="entry name" value="MFS general substrate transporter like domains"/>
    <property type="match status" value="1"/>
</dbReference>
<dbReference type="InterPro" id="IPR036259">
    <property type="entry name" value="MFS_trans_sf"/>
</dbReference>
<evidence type="ECO:0000313" key="8">
    <source>
        <dbReference type="Proteomes" id="UP001203852"/>
    </source>
</evidence>
<sequence>MSPFFGHEDVHSTAMWPPGTVRLEDMAAAAKKDIILQPRPSSDPNDPLNWSLQRKYWNFVLVCLYVAMVAEFINASTPTWGPMNEELGYSYEILNDSYAAGCAALALGSLILIPFALKFGRRPLYLFSTVLQFALSIWSAKMQTVADLMLINILQCLFGSLAEAIVQMTVADVFFVHQRGRMNAIYVWVWLACSYLGSFIAGYVAQGEGWRAIWWWNTGFFGIIVFIVAFGYEETKYRPSAPSSLALDASPPSTHVHSSDLAQAVNSYDKMDVADTKPPVDTQTKTDSSHDPAQAVEEGSLQNVHSVMIDPNIPRKTYWQRLAITTSTSSSGESNQAFLRHMYQPLILLFTIPAITYAALVYGILVGLGDVMSTTMSTFLTEPPYNFSSGHVGLMHLPRVIGVTIGAAIGGPLSDWTILYLSRRRNGIYDPELRLWAIIPFLPFVPAGALMFGIGLNNGVSWPIIAVGLVLYNIGVTPINSIIVTYLTDSYREVIGDAMVAVTVVRNSFSTAFIFALTPWIAVVGVKWVFVTILLIACAILMASGVFIRWGKTFRHMFAPRYEYYALRQYKER</sequence>
<organism evidence="7 8">
    <name type="scientific">Exophiala viscosa</name>
    <dbReference type="NCBI Taxonomy" id="2486360"/>
    <lineage>
        <taxon>Eukaryota</taxon>
        <taxon>Fungi</taxon>
        <taxon>Dikarya</taxon>
        <taxon>Ascomycota</taxon>
        <taxon>Pezizomycotina</taxon>
        <taxon>Eurotiomycetes</taxon>
        <taxon>Chaetothyriomycetidae</taxon>
        <taxon>Chaetothyriales</taxon>
        <taxon>Herpotrichiellaceae</taxon>
        <taxon>Exophiala</taxon>
    </lineage>
</organism>
<evidence type="ECO:0000256" key="6">
    <source>
        <dbReference type="SAM" id="Phobius"/>
    </source>
</evidence>
<name>A0AAN6DRE9_9EURO</name>
<reference evidence="7" key="1">
    <citation type="journal article" date="2022" name="bioRxiv">
        <title>Deciphering the potential niche of two novel black yeast fungi from a biological soil crust based on their genomes, phenotypes, and melanin regulation.</title>
        <authorList>
            <consortium name="DOE Joint Genome Institute"/>
            <person name="Carr E.C."/>
            <person name="Barton Q."/>
            <person name="Grambo S."/>
            <person name="Sullivan M."/>
            <person name="Renfro C.M."/>
            <person name="Kuo A."/>
            <person name="Pangilinan J."/>
            <person name="Lipzen A."/>
            <person name="Keymanesh K."/>
            <person name="Savage E."/>
            <person name="Barry K."/>
            <person name="Grigoriev I.V."/>
            <person name="Riekhof W.R."/>
            <person name="Harris S.S."/>
        </authorList>
    </citation>
    <scope>NUCLEOTIDE SEQUENCE</scope>
    <source>
        <strain evidence="7">JF 03-4F</strain>
    </source>
</reference>
<evidence type="ECO:0000256" key="5">
    <source>
        <dbReference type="SAM" id="MobiDB-lite"/>
    </source>
</evidence>
<evidence type="ECO:0000256" key="3">
    <source>
        <dbReference type="ARBA" id="ARBA00022989"/>
    </source>
</evidence>
<keyword evidence="4 6" id="KW-0472">Membrane</keyword>
<dbReference type="Proteomes" id="UP001203852">
    <property type="component" value="Unassembled WGS sequence"/>
</dbReference>
<comment type="caution">
    <text evidence="7">The sequence shown here is derived from an EMBL/GenBank/DDBJ whole genome shotgun (WGS) entry which is preliminary data.</text>
</comment>
<dbReference type="EMBL" id="MU404357">
    <property type="protein sequence ID" value="KAI1610876.1"/>
    <property type="molecule type" value="Genomic_DNA"/>
</dbReference>
<keyword evidence="3 6" id="KW-1133">Transmembrane helix</keyword>
<feature type="transmembrane region" description="Helical" evidence="6">
    <location>
        <begin position="462"/>
        <end position="487"/>
    </location>
</feature>
<evidence type="ECO:0000256" key="1">
    <source>
        <dbReference type="ARBA" id="ARBA00004141"/>
    </source>
</evidence>
<proteinExistence type="predicted"/>
<dbReference type="GO" id="GO:0022857">
    <property type="term" value="F:transmembrane transporter activity"/>
    <property type="evidence" value="ECO:0007669"/>
    <property type="project" value="InterPro"/>
</dbReference>
<feature type="transmembrane region" description="Helical" evidence="6">
    <location>
        <begin position="56"/>
        <end position="77"/>
    </location>
</feature>
<accession>A0AAN6DRE9</accession>
<feature type="transmembrane region" description="Helical" evidence="6">
    <location>
        <begin position="400"/>
        <end position="421"/>
    </location>
</feature>
<gene>
    <name evidence="7" type="ORF">EDD36DRAFT_457737</name>
</gene>
<keyword evidence="7" id="KW-0418">Kinase</keyword>
<feature type="transmembrane region" description="Helical" evidence="6">
    <location>
        <begin position="212"/>
        <end position="232"/>
    </location>
</feature>
<dbReference type="PANTHER" id="PTHR23502">
    <property type="entry name" value="MAJOR FACILITATOR SUPERFAMILY"/>
    <property type="match status" value="1"/>
</dbReference>
<dbReference type="Pfam" id="PF07690">
    <property type="entry name" value="MFS_1"/>
    <property type="match status" value="1"/>
</dbReference>
<feature type="transmembrane region" description="Helical" evidence="6">
    <location>
        <begin position="433"/>
        <end position="456"/>
    </location>
</feature>
<keyword evidence="7" id="KW-0808">Transferase</keyword>
<feature type="transmembrane region" description="Helical" evidence="6">
    <location>
        <begin position="499"/>
        <end position="522"/>
    </location>
</feature>
<feature type="transmembrane region" description="Helical" evidence="6">
    <location>
        <begin position="187"/>
        <end position="206"/>
    </location>
</feature>
<dbReference type="SUPFAM" id="SSF103473">
    <property type="entry name" value="MFS general substrate transporter"/>
    <property type="match status" value="1"/>
</dbReference>
<dbReference type="GO" id="GO:0005886">
    <property type="term" value="C:plasma membrane"/>
    <property type="evidence" value="ECO:0007669"/>
    <property type="project" value="TreeGrafter"/>
</dbReference>
<protein>
    <submittedName>
        <fullName evidence="7">Serine/threonine kinase 16</fullName>
    </submittedName>
</protein>
<evidence type="ECO:0000313" key="7">
    <source>
        <dbReference type="EMBL" id="KAI1610876.1"/>
    </source>
</evidence>
<dbReference type="PANTHER" id="PTHR23502:SF50">
    <property type="entry name" value="TRANSPORTER, PUTATIVE (AFU_ORTHOLOGUE AFUA_5G00430)-RELATED"/>
    <property type="match status" value="1"/>
</dbReference>
<feature type="transmembrane region" description="Helical" evidence="6">
    <location>
        <begin position="528"/>
        <end position="548"/>
    </location>
</feature>
<evidence type="ECO:0000256" key="2">
    <source>
        <dbReference type="ARBA" id="ARBA00022692"/>
    </source>
</evidence>